<evidence type="ECO:0000313" key="3">
    <source>
        <dbReference type="EMBL" id="KFN51602.1"/>
    </source>
</evidence>
<dbReference type="RefSeq" id="WP_043801051.1">
    <property type="nucleotide sequence ID" value="NZ_AVCH01000061.1"/>
</dbReference>
<proteinExistence type="inferred from homology"/>
<dbReference type="PATRIC" id="fig|1384054.3.peg.741"/>
<evidence type="ECO:0000256" key="1">
    <source>
        <dbReference type="ARBA" id="ARBA00006738"/>
    </source>
</evidence>
<evidence type="ECO:0000313" key="4">
    <source>
        <dbReference type="Proteomes" id="UP000029392"/>
    </source>
</evidence>
<dbReference type="EMBL" id="AVCH01000061">
    <property type="protein sequence ID" value="KFN51602.1"/>
    <property type="molecule type" value="Genomic_DNA"/>
</dbReference>
<dbReference type="STRING" id="1384054.N790_14665"/>
<dbReference type="GO" id="GO:0003676">
    <property type="term" value="F:nucleic acid binding"/>
    <property type="evidence" value="ECO:0007669"/>
    <property type="project" value="InterPro"/>
</dbReference>
<name>A0A091BJ91_9GAMM</name>
<comment type="caution">
    <text evidence="3">The sequence shown here is derived from an EMBL/GenBank/DDBJ whole genome shotgun (WGS) entry which is preliminary data.</text>
</comment>
<dbReference type="Pfam" id="PF02021">
    <property type="entry name" value="UPF0102"/>
    <property type="match status" value="1"/>
</dbReference>
<dbReference type="Proteomes" id="UP000029392">
    <property type="component" value="Unassembled WGS sequence"/>
</dbReference>
<keyword evidence="4" id="KW-1185">Reference proteome</keyword>
<dbReference type="NCBIfam" id="NF009150">
    <property type="entry name" value="PRK12497.1-3"/>
    <property type="match status" value="1"/>
</dbReference>
<dbReference type="SUPFAM" id="SSF52980">
    <property type="entry name" value="Restriction endonuclease-like"/>
    <property type="match status" value="1"/>
</dbReference>
<protein>
    <recommendedName>
        <fullName evidence="2">UPF0102 protein N790_14665</fullName>
    </recommendedName>
</protein>
<organism evidence="3 4">
    <name type="scientific">Arenimonas malthae CC-JY-1</name>
    <dbReference type="NCBI Taxonomy" id="1384054"/>
    <lineage>
        <taxon>Bacteria</taxon>
        <taxon>Pseudomonadati</taxon>
        <taxon>Pseudomonadota</taxon>
        <taxon>Gammaproteobacteria</taxon>
        <taxon>Lysobacterales</taxon>
        <taxon>Lysobacteraceae</taxon>
        <taxon>Arenimonas</taxon>
    </lineage>
</organism>
<dbReference type="PANTHER" id="PTHR34039">
    <property type="entry name" value="UPF0102 PROTEIN YRAN"/>
    <property type="match status" value="1"/>
</dbReference>
<dbReference type="PANTHER" id="PTHR34039:SF1">
    <property type="entry name" value="UPF0102 PROTEIN YRAN"/>
    <property type="match status" value="1"/>
</dbReference>
<dbReference type="Gene3D" id="3.40.1350.10">
    <property type="match status" value="1"/>
</dbReference>
<gene>
    <name evidence="3" type="ORF">N790_14665</name>
</gene>
<dbReference type="InterPro" id="IPR011335">
    <property type="entry name" value="Restrct_endonuc-II-like"/>
</dbReference>
<dbReference type="HAMAP" id="MF_00048">
    <property type="entry name" value="UPF0102"/>
    <property type="match status" value="1"/>
</dbReference>
<dbReference type="OrthoDB" id="9794876at2"/>
<dbReference type="NCBIfam" id="TIGR00252">
    <property type="entry name" value="YraN family protein"/>
    <property type="match status" value="1"/>
</dbReference>
<dbReference type="InterPro" id="IPR003509">
    <property type="entry name" value="UPF0102_YraN-like"/>
</dbReference>
<reference evidence="3 4" key="1">
    <citation type="submission" date="2013-09" db="EMBL/GenBank/DDBJ databases">
        <title>Genome sequencing of Arenimonas malthae.</title>
        <authorList>
            <person name="Chen F."/>
            <person name="Wang G."/>
        </authorList>
    </citation>
    <scope>NUCLEOTIDE SEQUENCE [LARGE SCALE GENOMIC DNA]</scope>
    <source>
        <strain evidence="3 4">CC-JY-1</strain>
    </source>
</reference>
<dbReference type="eggNOG" id="COG0792">
    <property type="taxonomic scope" value="Bacteria"/>
</dbReference>
<comment type="similarity">
    <text evidence="1 2">Belongs to the UPF0102 family.</text>
</comment>
<accession>A0A091BJ91</accession>
<dbReference type="AlphaFoldDB" id="A0A091BJ91"/>
<dbReference type="InterPro" id="IPR011856">
    <property type="entry name" value="tRNA_endonuc-like_dom_sf"/>
</dbReference>
<sequence>MPARPEKRATGDAAEAAARRLLEGEGLRLIERNVNYRFGELDLVMRDGDTIAFVEVRYRADDRYGGGLASVDRRKCRRIALAARAWLQRHPELADAPCRFDIVAASPAGLEWHRGAFTLDDL</sequence>
<evidence type="ECO:0000256" key="2">
    <source>
        <dbReference type="HAMAP-Rule" id="MF_00048"/>
    </source>
</evidence>